<name>A0ABW2NCD7_9ACTN</name>
<sequence>MEKIMWLVLGGVAFVAALRAGRSPRAMLVGRWALGILLVVFGAGVNALYLVLGTDYYAGFADTSPFTFVRDTWESLVVPNTEFFITLLIVAEATAGALILSGGRRTQIGLVAVIGFHVGQLAFGGVLWIWAPLMLVAFVLLLRAERGAPTAPTRASSVTHVPA</sequence>
<keyword evidence="3" id="KW-1185">Reference proteome</keyword>
<evidence type="ECO:0000313" key="3">
    <source>
        <dbReference type="Proteomes" id="UP001596524"/>
    </source>
</evidence>
<keyword evidence="1" id="KW-1133">Transmembrane helix</keyword>
<keyword evidence="1" id="KW-0472">Membrane</keyword>
<protein>
    <recommendedName>
        <fullName evidence="4">DoxX family protein</fullName>
    </recommendedName>
</protein>
<dbReference type="RefSeq" id="WP_255889370.1">
    <property type="nucleotide sequence ID" value="NZ_JAFMZM010000002.1"/>
</dbReference>
<accession>A0ABW2NCD7</accession>
<feature type="transmembrane region" description="Helical" evidence="1">
    <location>
        <begin position="83"/>
        <end position="101"/>
    </location>
</feature>
<keyword evidence="1" id="KW-0812">Transmembrane</keyword>
<organism evidence="2 3">
    <name type="scientific">Nocardioides astragali</name>
    <dbReference type="NCBI Taxonomy" id="1776736"/>
    <lineage>
        <taxon>Bacteria</taxon>
        <taxon>Bacillati</taxon>
        <taxon>Actinomycetota</taxon>
        <taxon>Actinomycetes</taxon>
        <taxon>Propionibacteriales</taxon>
        <taxon>Nocardioidaceae</taxon>
        <taxon>Nocardioides</taxon>
    </lineage>
</organism>
<comment type="caution">
    <text evidence="2">The sequence shown here is derived from an EMBL/GenBank/DDBJ whole genome shotgun (WGS) entry which is preliminary data.</text>
</comment>
<reference evidence="3" key="1">
    <citation type="journal article" date="2019" name="Int. J. Syst. Evol. Microbiol.">
        <title>The Global Catalogue of Microorganisms (GCM) 10K type strain sequencing project: providing services to taxonomists for standard genome sequencing and annotation.</title>
        <authorList>
            <consortium name="The Broad Institute Genomics Platform"/>
            <consortium name="The Broad Institute Genome Sequencing Center for Infectious Disease"/>
            <person name="Wu L."/>
            <person name="Ma J."/>
        </authorList>
    </citation>
    <scope>NUCLEOTIDE SEQUENCE [LARGE SCALE GENOMIC DNA]</scope>
    <source>
        <strain evidence="3">FCH27</strain>
    </source>
</reference>
<evidence type="ECO:0008006" key="4">
    <source>
        <dbReference type="Google" id="ProtNLM"/>
    </source>
</evidence>
<feature type="transmembrane region" description="Helical" evidence="1">
    <location>
        <begin position="32"/>
        <end position="52"/>
    </location>
</feature>
<gene>
    <name evidence="2" type="ORF">ACFQO6_23630</name>
</gene>
<dbReference type="EMBL" id="JBHTCH010000030">
    <property type="protein sequence ID" value="MFC7363283.1"/>
    <property type="molecule type" value="Genomic_DNA"/>
</dbReference>
<proteinExistence type="predicted"/>
<evidence type="ECO:0000313" key="2">
    <source>
        <dbReference type="EMBL" id="MFC7363283.1"/>
    </source>
</evidence>
<evidence type="ECO:0000256" key="1">
    <source>
        <dbReference type="SAM" id="Phobius"/>
    </source>
</evidence>
<dbReference type="Proteomes" id="UP001596524">
    <property type="component" value="Unassembled WGS sequence"/>
</dbReference>